<dbReference type="CDD" id="cd02440">
    <property type="entry name" value="AdoMet_MTases"/>
    <property type="match status" value="1"/>
</dbReference>
<keyword evidence="3" id="KW-1185">Reference proteome</keyword>
<reference evidence="3" key="1">
    <citation type="journal article" date="2019" name="Int. J. Syst. Evol. Microbiol.">
        <title>The Global Catalogue of Microorganisms (GCM) 10K type strain sequencing project: providing services to taxonomists for standard genome sequencing and annotation.</title>
        <authorList>
            <consortium name="The Broad Institute Genomics Platform"/>
            <consortium name="The Broad Institute Genome Sequencing Center for Infectious Disease"/>
            <person name="Wu L."/>
            <person name="Ma J."/>
        </authorList>
    </citation>
    <scope>NUCLEOTIDE SEQUENCE [LARGE SCALE GENOMIC DNA]</scope>
    <source>
        <strain evidence="3">JCM 18285</strain>
    </source>
</reference>
<organism evidence="2 3">
    <name type="scientific">Algibacter agarivorans</name>
    <dbReference type="NCBI Taxonomy" id="1109741"/>
    <lineage>
        <taxon>Bacteria</taxon>
        <taxon>Pseudomonadati</taxon>
        <taxon>Bacteroidota</taxon>
        <taxon>Flavobacteriia</taxon>
        <taxon>Flavobacteriales</taxon>
        <taxon>Flavobacteriaceae</taxon>
        <taxon>Algibacter</taxon>
    </lineage>
</organism>
<evidence type="ECO:0000313" key="3">
    <source>
        <dbReference type="Proteomes" id="UP001501302"/>
    </source>
</evidence>
<feature type="domain" description="Methyltransferase" evidence="1">
    <location>
        <begin position="38"/>
        <end position="148"/>
    </location>
</feature>
<evidence type="ECO:0000259" key="1">
    <source>
        <dbReference type="Pfam" id="PF13847"/>
    </source>
</evidence>
<sequence length="249" mass="29422">MQKKLNKDLYSNQLFTEWSEKEELLGIEKYFLEKYLINKNGKVIEAGTGGGRIIFEIEKLGFSNLEAFDYVEKMISFCDEKKENLNSSINFKNADATNLVNYQEKEFDYLIYLQQVLCFVDKDVLPIALKEAYRIGKQNSIYIFSFLNWNSKLYNPILSMLINFFRILRGEKKSKYKLPWLIINNKVNWKFLNKNQPQNIWFKKKHILDILKKNGFSIIEIKSQVGTLDKEGHLHIACKKKQQTTFTVK</sequence>
<name>A0ABP9GPI5_9FLAO</name>
<protein>
    <recommendedName>
        <fullName evidence="1">Methyltransferase domain-containing protein</fullName>
    </recommendedName>
</protein>
<dbReference type="InterPro" id="IPR029063">
    <property type="entry name" value="SAM-dependent_MTases_sf"/>
</dbReference>
<dbReference type="InterPro" id="IPR025714">
    <property type="entry name" value="Methyltranfer_dom"/>
</dbReference>
<dbReference type="Pfam" id="PF13847">
    <property type="entry name" value="Methyltransf_31"/>
    <property type="match status" value="1"/>
</dbReference>
<dbReference type="SUPFAM" id="SSF53335">
    <property type="entry name" value="S-adenosyl-L-methionine-dependent methyltransferases"/>
    <property type="match status" value="1"/>
</dbReference>
<dbReference type="RefSeq" id="WP_345191387.1">
    <property type="nucleotide sequence ID" value="NZ_BAABJJ010000023.1"/>
</dbReference>
<accession>A0ABP9GPI5</accession>
<evidence type="ECO:0000313" key="2">
    <source>
        <dbReference type="EMBL" id="GAA4944133.1"/>
    </source>
</evidence>
<dbReference type="Gene3D" id="3.40.50.150">
    <property type="entry name" value="Vaccinia Virus protein VP39"/>
    <property type="match status" value="1"/>
</dbReference>
<dbReference type="EMBL" id="BAABJJ010000023">
    <property type="protein sequence ID" value="GAA4944133.1"/>
    <property type="molecule type" value="Genomic_DNA"/>
</dbReference>
<comment type="caution">
    <text evidence="2">The sequence shown here is derived from an EMBL/GenBank/DDBJ whole genome shotgun (WGS) entry which is preliminary data.</text>
</comment>
<gene>
    <name evidence="2" type="ORF">GCM10023314_16430</name>
</gene>
<proteinExistence type="predicted"/>
<dbReference type="Proteomes" id="UP001501302">
    <property type="component" value="Unassembled WGS sequence"/>
</dbReference>